<name>A0A1E3Q5B4_LIPST</name>
<dbReference type="InterPro" id="IPR012337">
    <property type="entry name" value="RNaseH-like_sf"/>
</dbReference>
<reference evidence="3 4" key="1">
    <citation type="journal article" date="2016" name="Proc. Natl. Acad. Sci. U.S.A.">
        <title>Comparative genomics of biotechnologically important yeasts.</title>
        <authorList>
            <person name="Riley R."/>
            <person name="Haridas S."/>
            <person name="Wolfe K.H."/>
            <person name="Lopes M.R."/>
            <person name="Hittinger C.T."/>
            <person name="Goeker M."/>
            <person name="Salamov A.A."/>
            <person name="Wisecaver J.H."/>
            <person name="Long T.M."/>
            <person name="Calvey C.H."/>
            <person name="Aerts A.L."/>
            <person name="Barry K.W."/>
            <person name="Choi C."/>
            <person name="Clum A."/>
            <person name="Coughlan A.Y."/>
            <person name="Deshpande S."/>
            <person name="Douglass A.P."/>
            <person name="Hanson S.J."/>
            <person name="Klenk H.-P."/>
            <person name="LaButti K.M."/>
            <person name="Lapidus A."/>
            <person name="Lindquist E.A."/>
            <person name="Lipzen A.M."/>
            <person name="Meier-Kolthoff J.P."/>
            <person name="Ohm R.A."/>
            <person name="Otillar R.P."/>
            <person name="Pangilinan J.L."/>
            <person name="Peng Y."/>
            <person name="Rokas A."/>
            <person name="Rosa C.A."/>
            <person name="Scheuner C."/>
            <person name="Sibirny A.A."/>
            <person name="Slot J.C."/>
            <person name="Stielow J.B."/>
            <person name="Sun H."/>
            <person name="Kurtzman C.P."/>
            <person name="Blackwell M."/>
            <person name="Grigoriev I.V."/>
            <person name="Jeffries T.W."/>
        </authorList>
    </citation>
    <scope>NUCLEOTIDE SEQUENCE [LARGE SCALE GENOMIC DNA]</scope>
    <source>
        <strain evidence="3 4">NRRL Y-11557</strain>
    </source>
</reference>
<dbReference type="EMBL" id="KV454295">
    <property type="protein sequence ID" value="ODQ72332.1"/>
    <property type="molecule type" value="Genomic_DNA"/>
</dbReference>
<evidence type="ECO:0000256" key="1">
    <source>
        <dbReference type="SAM" id="MobiDB-lite"/>
    </source>
</evidence>
<feature type="domain" description="HAT C-terminal dimerisation" evidence="2">
    <location>
        <begin position="1"/>
        <end position="48"/>
    </location>
</feature>
<evidence type="ECO:0000259" key="2">
    <source>
        <dbReference type="Pfam" id="PF05699"/>
    </source>
</evidence>
<dbReference type="OrthoDB" id="3944237at2759"/>
<dbReference type="GO" id="GO:0046983">
    <property type="term" value="F:protein dimerization activity"/>
    <property type="evidence" value="ECO:0007669"/>
    <property type="project" value="InterPro"/>
</dbReference>
<dbReference type="Pfam" id="PF05699">
    <property type="entry name" value="Dimer_Tnp_hAT"/>
    <property type="match status" value="1"/>
</dbReference>
<dbReference type="SUPFAM" id="SSF53098">
    <property type="entry name" value="Ribonuclease H-like"/>
    <property type="match status" value="1"/>
</dbReference>
<dbReference type="Proteomes" id="UP000094385">
    <property type="component" value="Unassembled WGS sequence"/>
</dbReference>
<evidence type="ECO:0000313" key="4">
    <source>
        <dbReference type="Proteomes" id="UP000094385"/>
    </source>
</evidence>
<organism evidence="3 4">
    <name type="scientific">Lipomyces starkeyi NRRL Y-11557</name>
    <dbReference type="NCBI Taxonomy" id="675824"/>
    <lineage>
        <taxon>Eukaryota</taxon>
        <taxon>Fungi</taxon>
        <taxon>Dikarya</taxon>
        <taxon>Ascomycota</taxon>
        <taxon>Saccharomycotina</taxon>
        <taxon>Lipomycetes</taxon>
        <taxon>Lipomycetales</taxon>
        <taxon>Lipomycetaceae</taxon>
        <taxon>Lipomyces</taxon>
    </lineage>
</organism>
<keyword evidence="4" id="KW-1185">Reference proteome</keyword>
<dbReference type="AlphaFoldDB" id="A0A1E3Q5B4"/>
<evidence type="ECO:0000313" key="3">
    <source>
        <dbReference type="EMBL" id="ODQ72332.1"/>
    </source>
</evidence>
<proteinExistence type="predicted"/>
<accession>A0A1E3Q5B4</accession>
<sequence length="106" mass="11510">MAVDILSIHPMSAECERLFSSSGLMVTPLRSRLETTTIGLAQTVRSWLKAGVIHDSVMDVPDLDTMNHRGEGSDPVKNDFNEESDDDTGAVSLLEDGNGDVVTLYD</sequence>
<protein>
    <recommendedName>
        <fullName evidence="2">HAT C-terminal dimerisation domain-containing protein</fullName>
    </recommendedName>
</protein>
<gene>
    <name evidence="3" type="ORF">LIPSTDRAFT_71832</name>
</gene>
<dbReference type="STRING" id="675824.A0A1E3Q5B4"/>
<feature type="compositionally biased region" description="Basic and acidic residues" evidence="1">
    <location>
        <begin position="65"/>
        <end position="80"/>
    </location>
</feature>
<dbReference type="InterPro" id="IPR008906">
    <property type="entry name" value="HATC_C_dom"/>
</dbReference>
<feature type="region of interest" description="Disordered" evidence="1">
    <location>
        <begin position="63"/>
        <end position="106"/>
    </location>
</feature>